<dbReference type="AlphaFoldDB" id="A0AA86U146"/>
<proteinExistence type="predicted"/>
<evidence type="ECO:0000313" key="1">
    <source>
        <dbReference type="EMBL" id="CAI9936279.1"/>
    </source>
</evidence>
<protein>
    <submittedName>
        <fullName evidence="2">Hypothetical_protein</fullName>
    </submittedName>
</protein>
<dbReference type="EMBL" id="CATOUU010000634">
    <property type="protein sequence ID" value="CAI9936279.1"/>
    <property type="molecule type" value="Genomic_DNA"/>
</dbReference>
<evidence type="ECO:0000313" key="3">
    <source>
        <dbReference type="Proteomes" id="UP001642409"/>
    </source>
</evidence>
<dbReference type="EMBL" id="CAXDID020000317">
    <property type="protein sequence ID" value="CAL6076083.1"/>
    <property type="molecule type" value="Genomic_DNA"/>
</dbReference>
<keyword evidence="3" id="KW-1185">Reference proteome</keyword>
<accession>A0AA86U146</accession>
<name>A0AA86U146_9EUKA</name>
<gene>
    <name evidence="1" type="ORF">HINF_LOCUS23924</name>
    <name evidence="2" type="ORF">HINF_LOCUS57519</name>
</gene>
<reference evidence="1" key="1">
    <citation type="submission" date="2023-06" db="EMBL/GenBank/DDBJ databases">
        <authorList>
            <person name="Kurt Z."/>
        </authorList>
    </citation>
    <scope>NUCLEOTIDE SEQUENCE</scope>
</reference>
<sequence>MLLIIYNFEIQTTLDIKIVKQNYLLILFIPLTQLSFILVRSSVQELQVNANGHQFQTHLCTLGAPPQPRQPTTRVQASRGRNAAASCKPIYTGIHLRRTICVSKEAMELLPLYNPEGSLIAAQHFEPGDFTFRNRFEERESIINHTKQSWYSSNATSALTLAVELNRSSFTYIKQQYEQKAKPKATLDRTGSEQPSRIEDLEHERVRKYNNKHDYRDYLQRLRLFSTGTLYSLQHVLYQEWKHKSSYSFIGGYITTYQKYNLLSLTLTNRLLQYFYCRQIRLQVADILVLDIYLIQY</sequence>
<organism evidence="1">
    <name type="scientific">Hexamita inflata</name>
    <dbReference type="NCBI Taxonomy" id="28002"/>
    <lineage>
        <taxon>Eukaryota</taxon>
        <taxon>Metamonada</taxon>
        <taxon>Diplomonadida</taxon>
        <taxon>Hexamitidae</taxon>
        <taxon>Hexamitinae</taxon>
        <taxon>Hexamita</taxon>
    </lineage>
</organism>
<reference evidence="2 3" key="2">
    <citation type="submission" date="2024-07" db="EMBL/GenBank/DDBJ databases">
        <authorList>
            <person name="Akdeniz Z."/>
        </authorList>
    </citation>
    <scope>NUCLEOTIDE SEQUENCE [LARGE SCALE GENOMIC DNA]</scope>
</reference>
<dbReference type="Proteomes" id="UP001642409">
    <property type="component" value="Unassembled WGS sequence"/>
</dbReference>
<evidence type="ECO:0000313" key="2">
    <source>
        <dbReference type="EMBL" id="CAL6076083.1"/>
    </source>
</evidence>
<comment type="caution">
    <text evidence="1">The sequence shown here is derived from an EMBL/GenBank/DDBJ whole genome shotgun (WGS) entry which is preliminary data.</text>
</comment>